<evidence type="ECO:0000313" key="2">
    <source>
        <dbReference type="EMBL" id="QJA72285.1"/>
    </source>
</evidence>
<sequence>MKKETKYFVTFYSPGLFVGETWIEEVKSSDPLSIKWPDNAYAFSLYQRDDIIDDDDIRYTGKKKQLGPMYYHPNSKIETLEEVKVNPNRGRSLVSNMECNKWDRVIWTQWGTWPQPYEESEIKILEPK</sequence>
<protein>
    <submittedName>
        <fullName evidence="2">Uncharacterized protein</fullName>
    </submittedName>
</protein>
<organism evidence="2">
    <name type="scientific">viral metagenome</name>
    <dbReference type="NCBI Taxonomy" id="1070528"/>
    <lineage>
        <taxon>unclassified sequences</taxon>
        <taxon>metagenomes</taxon>
        <taxon>organismal metagenomes</taxon>
    </lineage>
</organism>
<evidence type="ECO:0000313" key="1">
    <source>
        <dbReference type="EMBL" id="QJA58613.1"/>
    </source>
</evidence>
<gene>
    <name evidence="2" type="ORF">MM415A02811_0003</name>
    <name evidence="1" type="ORF">MM415B01433_0004</name>
</gene>
<dbReference type="EMBL" id="MT141939">
    <property type="protein sequence ID" value="QJA72285.1"/>
    <property type="molecule type" value="Genomic_DNA"/>
</dbReference>
<dbReference type="AlphaFoldDB" id="A0A6M3JTV9"/>
<reference evidence="2" key="1">
    <citation type="submission" date="2020-03" db="EMBL/GenBank/DDBJ databases">
        <title>The deep terrestrial virosphere.</title>
        <authorList>
            <person name="Holmfeldt K."/>
            <person name="Nilsson E."/>
            <person name="Simone D."/>
            <person name="Lopez-Fernandez M."/>
            <person name="Wu X."/>
            <person name="de Brujin I."/>
            <person name="Lundin D."/>
            <person name="Andersson A."/>
            <person name="Bertilsson S."/>
            <person name="Dopson M."/>
        </authorList>
    </citation>
    <scope>NUCLEOTIDE SEQUENCE</scope>
    <source>
        <strain evidence="2">MM415A02811</strain>
        <strain evidence="1">MM415B01433</strain>
    </source>
</reference>
<proteinExistence type="predicted"/>
<accession>A0A6M3JTV9</accession>
<name>A0A6M3JTV9_9ZZZZ</name>
<dbReference type="EMBL" id="MT141332">
    <property type="protein sequence ID" value="QJA58613.1"/>
    <property type="molecule type" value="Genomic_DNA"/>
</dbReference>